<organism evidence="2 3">
    <name type="scientific">Raphidocelis subcapitata</name>
    <dbReference type="NCBI Taxonomy" id="307507"/>
    <lineage>
        <taxon>Eukaryota</taxon>
        <taxon>Viridiplantae</taxon>
        <taxon>Chlorophyta</taxon>
        <taxon>core chlorophytes</taxon>
        <taxon>Chlorophyceae</taxon>
        <taxon>CS clade</taxon>
        <taxon>Sphaeropleales</taxon>
        <taxon>Selenastraceae</taxon>
        <taxon>Raphidocelis</taxon>
    </lineage>
</organism>
<feature type="signal peptide" evidence="1">
    <location>
        <begin position="1"/>
        <end position="18"/>
    </location>
</feature>
<proteinExistence type="predicted"/>
<evidence type="ECO:0000313" key="2">
    <source>
        <dbReference type="EMBL" id="GBG00086.1"/>
    </source>
</evidence>
<keyword evidence="1" id="KW-0732">Signal</keyword>
<dbReference type="AlphaFoldDB" id="A0A2V0PRZ5"/>
<evidence type="ECO:0008006" key="4">
    <source>
        <dbReference type="Google" id="ProtNLM"/>
    </source>
</evidence>
<keyword evidence="3" id="KW-1185">Reference proteome</keyword>
<sequence>MWRVLRITLLAAAWELRCTRDQAGVQFDAAAVARACAEAVRRLVRADWARVGNRDLPAAGGVCPSWFPRLRQVHMEWEDFQLAWCVGGVARADQAAAPNGQPTLTFLLDASTV</sequence>
<dbReference type="EMBL" id="BDRX01000192">
    <property type="protein sequence ID" value="GBG00086.1"/>
    <property type="molecule type" value="Genomic_DNA"/>
</dbReference>
<evidence type="ECO:0000313" key="3">
    <source>
        <dbReference type="Proteomes" id="UP000247498"/>
    </source>
</evidence>
<comment type="caution">
    <text evidence="2">The sequence shown here is derived from an EMBL/GenBank/DDBJ whole genome shotgun (WGS) entry which is preliminary data.</text>
</comment>
<dbReference type="Proteomes" id="UP000247498">
    <property type="component" value="Unassembled WGS sequence"/>
</dbReference>
<dbReference type="InParanoid" id="A0A2V0PRZ5"/>
<accession>A0A2V0PRZ5</accession>
<gene>
    <name evidence="2" type="ORF">Rsub_12906</name>
</gene>
<reference evidence="2 3" key="1">
    <citation type="journal article" date="2018" name="Sci. Rep.">
        <title>Raphidocelis subcapitata (=Pseudokirchneriella subcapitata) provides an insight into genome evolution and environmental adaptations in the Sphaeropleales.</title>
        <authorList>
            <person name="Suzuki S."/>
            <person name="Yamaguchi H."/>
            <person name="Nakajima N."/>
            <person name="Kawachi M."/>
        </authorList>
    </citation>
    <scope>NUCLEOTIDE SEQUENCE [LARGE SCALE GENOMIC DNA]</scope>
    <source>
        <strain evidence="2 3">NIES-35</strain>
    </source>
</reference>
<name>A0A2V0PRZ5_9CHLO</name>
<evidence type="ECO:0000256" key="1">
    <source>
        <dbReference type="SAM" id="SignalP"/>
    </source>
</evidence>
<protein>
    <recommendedName>
        <fullName evidence="4">Secreted protein</fullName>
    </recommendedName>
</protein>
<feature type="chain" id="PRO_5015971038" description="Secreted protein" evidence="1">
    <location>
        <begin position="19"/>
        <end position="113"/>
    </location>
</feature>